<sequence length="456" mass="50829">MTRCNRKTSSLTKKISWTSAAFAAVLATVSPLTQAANEQVIPGPRDCFWARGPVSADPYVNIAYPDSSVFYWAAMFTVPDGARLDMAGEFAHSRYQSLISYDNRGRPVESVADYLIEPNKGSINPFRAGARRDSRHRDYTIEVVGQALSTQNVEGKNLAGLKRNKIHAPAFSGQQALLYRIYAPDDKANESGGVDLPKPVLTLADGRRLTGSEACKALKTNQPLQITLDALGIPTSQYRELISQPDKPDTWPAVIPAKWHIQLDRKSLIGIYTGDINYESRRSAGGFYPNPDNNYIRTIVNRRHGPVVVIRAKMPTTPKTFDGDKKMTDAQLRYWSICSNQSFANTRVNDCLFDEEVPLDQNGYYTIVISREADRPRNARQECGMAWLPMADDGDGVFDKDVSIIQIRNMLASDDFKQAIQNVEIDGTAEEVMGEYYPQLMYTMTNAVEVAMPCNT</sequence>
<evidence type="ECO:0000313" key="3">
    <source>
        <dbReference type="Proteomes" id="UP000838100"/>
    </source>
</evidence>
<keyword evidence="1" id="KW-0732">Signal</keyword>
<feature type="chain" id="PRO_5046844155" evidence="1">
    <location>
        <begin position="36"/>
        <end position="456"/>
    </location>
</feature>
<comment type="caution">
    <text evidence="2">The sequence shown here is derived from an EMBL/GenBank/DDBJ whole genome shotgun (WGS) entry which is preliminary data.</text>
</comment>
<dbReference type="EMBL" id="CAKLPX010000001">
    <property type="protein sequence ID" value="CAH0991600.1"/>
    <property type="molecule type" value="Genomic_DNA"/>
</dbReference>
<reference evidence="2" key="1">
    <citation type="submission" date="2021-12" db="EMBL/GenBank/DDBJ databases">
        <authorList>
            <person name="Rodrigo-Torres L."/>
            <person name="Arahal R. D."/>
            <person name="Lucena T."/>
        </authorList>
    </citation>
    <scope>NUCLEOTIDE SEQUENCE</scope>
    <source>
        <strain evidence="2">CECT 8267</strain>
    </source>
</reference>
<proteinExistence type="predicted"/>
<gene>
    <name evidence="2" type="ORF">SIN8267_01709</name>
</gene>
<feature type="signal peptide" evidence="1">
    <location>
        <begin position="1"/>
        <end position="35"/>
    </location>
</feature>
<organism evidence="2 3">
    <name type="scientific">Sinobacterium norvegicum</name>
    <dbReference type="NCBI Taxonomy" id="1641715"/>
    <lineage>
        <taxon>Bacteria</taxon>
        <taxon>Pseudomonadati</taxon>
        <taxon>Pseudomonadota</taxon>
        <taxon>Gammaproteobacteria</taxon>
        <taxon>Cellvibrionales</taxon>
        <taxon>Spongiibacteraceae</taxon>
        <taxon>Sinobacterium</taxon>
    </lineage>
</organism>
<protein>
    <submittedName>
        <fullName evidence="2">Uncharacterized protein</fullName>
    </submittedName>
</protein>
<accession>A0ABM9AEH8</accession>
<evidence type="ECO:0000256" key="1">
    <source>
        <dbReference type="SAM" id="SignalP"/>
    </source>
</evidence>
<dbReference type="Proteomes" id="UP000838100">
    <property type="component" value="Unassembled WGS sequence"/>
</dbReference>
<name>A0ABM9AEH8_9GAMM</name>
<keyword evidence="3" id="KW-1185">Reference proteome</keyword>
<evidence type="ECO:0000313" key="2">
    <source>
        <dbReference type="EMBL" id="CAH0991600.1"/>
    </source>
</evidence>